<dbReference type="Pfam" id="PF01416">
    <property type="entry name" value="PseudoU_synth_1"/>
    <property type="match status" value="2"/>
</dbReference>
<dbReference type="InterPro" id="IPR001406">
    <property type="entry name" value="PsdUridine_synth_TruA"/>
</dbReference>
<evidence type="ECO:0000256" key="3">
    <source>
        <dbReference type="ARBA" id="ARBA00023235"/>
    </source>
</evidence>
<dbReference type="InterPro" id="IPR020097">
    <property type="entry name" value="PsdUridine_synth_TruA_a/b_dom"/>
</dbReference>
<feature type="active site" description="Nucleophile" evidence="4">
    <location>
        <position position="52"/>
    </location>
</feature>
<dbReference type="PANTHER" id="PTHR11142">
    <property type="entry name" value="PSEUDOURIDYLATE SYNTHASE"/>
    <property type="match status" value="1"/>
</dbReference>
<proteinExistence type="inferred from homology"/>
<dbReference type="GO" id="GO:0031119">
    <property type="term" value="P:tRNA pseudouridine synthesis"/>
    <property type="evidence" value="ECO:0007669"/>
    <property type="project" value="TreeGrafter"/>
</dbReference>
<dbReference type="HAMAP" id="MF_00171">
    <property type="entry name" value="TruA"/>
    <property type="match status" value="1"/>
</dbReference>
<dbReference type="EC" id="5.4.99.12" evidence="6"/>
<evidence type="ECO:0000256" key="6">
    <source>
        <dbReference type="RuleBase" id="RU003792"/>
    </source>
</evidence>
<gene>
    <name evidence="8" type="ORF">GBAR_LOCUS23290</name>
</gene>
<evidence type="ECO:0000256" key="5">
    <source>
        <dbReference type="PIRSR" id="PIRSR001430-2"/>
    </source>
</evidence>
<dbReference type="Proteomes" id="UP001174909">
    <property type="component" value="Unassembled WGS sequence"/>
</dbReference>
<dbReference type="FunFam" id="3.30.70.580:FF:000001">
    <property type="entry name" value="tRNA pseudouridine synthase A"/>
    <property type="match status" value="1"/>
</dbReference>
<keyword evidence="9" id="KW-1185">Reference proteome</keyword>
<dbReference type="GO" id="GO:0160147">
    <property type="term" value="F:tRNA pseudouridine(38-40) synthase activity"/>
    <property type="evidence" value="ECO:0007669"/>
    <property type="project" value="UniProtKB-EC"/>
</dbReference>
<evidence type="ECO:0000313" key="8">
    <source>
        <dbReference type="EMBL" id="CAI8041960.1"/>
    </source>
</evidence>
<protein>
    <recommendedName>
        <fullName evidence="6">tRNA pseudouridine synthase</fullName>
        <ecNumber evidence="6">5.4.99.12</ecNumber>
    </recommendedName>
</protein>
<feature type="domain" description="Pseudouridine synthase I TruA alpha/beta" evidence="7">
    <location>
        <begin position="8"/>
        <end position="103"/>
    </location>
</feature>
<sequence length="244" mass="27499">MRNIKLTIEYDGTNYHGWQIQPNAITIQTAIQDALTKITKTQTSIIGAGRTDTGVHAAGQVANFHTRSQMPLISFQKALNATLPRDIVVINAEEVSPDFHARFSAVSRCYRYTILNRAYPSALLRSSTYFFPESIEVRDADTACQSLVGKRDFSSFQRSGSERINSICEIYECRCWQDQDLVYFEIEADAFLRGMVRAIVGTILKLYDREDSVNQLHKILDARDRSVAGASVPPHGLSLLRVKY</sequence>
<dbReference type="GO" id="GO:0003723">
    <property type="term" value="F:RNA binding"/>
    <property type="evidence" value="ECO:0007669"/>
    <property type="project" value="InterPro"/>
</dbReference>
<evidence type="ECO:0000313" key="9">
    <source>
        <dbReference type="Proteomes" id="UP001174909"/>
    </source>
</evidence>
<feature type="binding site" evidence="5">
    <location>
        <position position="110"/>
    </location>
    <ligand>
        <name>substrate</name>
    </ligand>
</feature>
<feature type="domain" description="Pseudouridine synthase I TruA alpha/beta" evidence="7">
    <location>
        <begin position="143"/>
        <end position="244"/>
    </location>
</feature>
<organism evidence="8 9">
    <name type="scientific">Geodia barretti</name>
    <name type="common">Barrett's horny sponge</name>
    <dbReference type="NCBI Taxonomy" id="519541"/>
    <lineage>
        <taxon>Eukaryota</taxon>
        <taxon>Metazoa</taxon>
        <taxon>Porifera</taxon>
        <taxon>Demospongiae</taxon>
        <taxon>Heteroscleromorpha</taxon>
        <taxon>Tetractinellida</taxon>
        <taxon>Astrophorina</taxon>
        <taxon>Geodiidae</taxon>
        <taxon>Geodia</taxon>
    </lineage>
</organism>
<dbReference type="EMBL" id="CASHTH010003229">
    <property type="protein sequence ID" value="CAI8041960.1"/>
    <property type="molecule type" value="Genomic_DNA"/>
</dbReference>
<dbReference type="CDD" id="cd02570">
    <property type="entry name" value="PseudoU_synth_EcTruA"/>
    <property type="match status" value="1"/>
</dbReference>
<comment type="caution">
    <text evidence="8">The sequence shown here is derived from an EMBL/GenBank/DDBJ whole genome shotgun (WGS) entry which is preliminary data.</text>
</comment>
<evidence type="ECO:0000259" key="7">
    <source>
        <dbReference type="Pfam" id="PF01416"/>
    </source>
</evidence>
<reference evidence="8" key="1">
    <citation type="submission" date="2023-03" db="EMBL/GenBank/DDBJ databases">
        <authorList>
            <person name="Steffen K."/>
            <person name="Cardenas P."/>
        </authorList>
    </citation>
    <scope>NUCLEOTIDE SEQUENCE</scope>
</reference>
<dbReference type="NCBIfam" id="TIGR00071">
    <property type="entry name" value="hisT_truA"/>
    <property type="match status" value="1"/>
</dbReference>
<dbReference type="Gene3D" id="3.30.70.580">
    <property type="entry name" value="Pseudouridine synthase I, catalytic domain, N-terminal subdomain"/>
    <property type="match status" value="1"/>
</dbReference>
<dbReference type="InterPro" id="IPR020094">
    <property type="entry name" value="TruA/RsuA/RluB/E/F_N"/>
</dbReference>
<accession>A0AA35T566</accession>
<evidence type="ECO:0000256" key="4">
    <source>
        <dbReference type="PIRSR" id="PIRSR001430-1"/>
    </source>
</evidence>
<dbReference type="SUPFAM" id="SSF55120">
    <property type="entry name" value="Pseudouridine synthase"/>
    <property type="match status" value="1"/>
</dbReference>
<dbReference type="InterPro" id="IPR020095">
    <property type="entry name" value="PsdUridine_synth_TruA_C"/>
</dbReference>
<dbReference type="Gene3D" id="3.30.70.660">
    <property type="entry name" value="Pseudouridine synthase I, catalytic domain, C-terminal subdomain"/>
    <property type="match status" value="1"/>
</dbReference>
<dbReference type="PANTHER" id="PTHR11142:SF0">
    <property type="entry name" value="TRNA PSEUDOURIDINE SYNTHASE-LIKE 1"/>
    <property type="match status" value="1"/>
</dbReference>
<comment type="similarity">
    <text evidence="1 6">Belongs to the tRNA pseudouridine synthase TruA family.</text>
</comment>
<comment type="catalytic activity">
    <reaction evidence="6">
        <text>uridine(38/39/40) in tRNA = pseudouridine(38/39/40) in tRNA</text>
        <dbReference type="Rhea" id="RHEA:22376"/>
        <dbReference type="Rhea" id="RHEA-COMP:10085"/>
        <dbReference type="Rhea" id="RHEA-COMP:10087"/>
        <dbReference type="ChEBI" id="CHEBI:65314"/>
        <dbReference type="ChEBI" id="CHEBI:65315"/>
        <dbReference type="EC" id="5.4.99.12"/>
    </reaction>
</comment>
<dbReference type="InterPro" id="IPR020103">
    <property type="entry name" value="PsdUridine_synth_cat_dom_sf"/>
</dbReference>
<dbReference type="AlphaFoldDB" id="A0AA35T566"/>
<keyword evidence="2 6" id="KW-0819">tRNA processing</keyword>
<evidence type="ECO:0000256" key="1">
    <source>
        <dbReference type="ARBA" id="ARBA00009375"/>
    </source>
</evidence>
<keyword evidence="3 6" id="KW-0413">Isomerase</keyword>
<name>A0AA35T566_GEOBA</name>
<dbReference type="PIRSF" id="PIRSF001430">
    <property type="entry name" value="tRNA_psdUrid_synth"/>
    <property type="match status" value="1"/>
</dbReference>
<evidence type="ECO:0000256" key="2">
    <source>
        <dbReference type="ARBA" id="ARBA00022694"/>
    </source>
</evidence>